<dbReference type="EMBL" id="FXTI01000014">
    <property type="protein sequence ID" value="SMO91987.1"/>
    <property type="molecule type" value="Genomic_DNA"/>
</dbReference>
<keyword evidence="2" id="KW-1185">Reference proteome</keyword>
<gene>
    <name evidence="1" type="ORF">SAMN06264849_1148</name>
</gene>
<dbReference type="Proteomes" id="UP000315636">
    <property type="component" value="Unassembled WGS sequence"/>
</dbReference>
<dbReference type="AlphaFoldDB" id="A0A521F772"/>
<sequence length="67" mass="7909">MFILKSETGNNRGLNKRIYDVLSNEISDDEIIRSFWESSEHIFSFPYGTYKYDPTAKTLIHEWDSSD</sequence>
<evidence type="ECO:0000313" key="2">
    <source>
        <dbReference type="Proteomes" id="UP000315636"/>
    </source>
</evidence>
<protein>
    <submittedName>
        <fullName evidence="1">Uncharacterized protein</fullName>
    </submittedName>
</protein>
<evidence type="ECO:0000313" key="1">
    <source>
        <dbReference type="EMBL" id="SMO91987.1"/>
    </source>
</evidence>
<name>A0A521F772_9BACL</name>
<reference evidence="1 2" key="1">
    <citation type="submission" date="2017-05" db="EMBL/GenBank/DDBJ databases">
        <authorList>
            <person name="Varghese N."/>
            <person name="Submissions S."/>
        </authorList>
    </citation>
    <scope>NUCLEOTIDE SEQUENCE [LARGE SCALE GENOMIC DNA]</scope>
    <source>
        <strain evidence="1 2">DSM 45474</strain>
    </source>
</reference>
<accession>A0A521F772</accession>
<organism evidence="1 2">
    <name type="scientific">Melghirimyces algeriensis</name>
    <dbReference type="NCBI Taxonomy" id="910412"/>
    <lineage>
        <taxon>Bacteria</taxon>
        <taxon>Bacillati</taxon>
        <taxon>Bacillota</taxon>
        <taxon>Bacilli</taxon>
        <taxon>Bacillales</taxon>
        <taxon>Thermoactinomycetaceae</taxon>
        <taxon>Melghirimyces</taxon>
    </lineage>
</organism>
<proteinExistence type="predicted"/>